<dbReference type="HOGENOM" id="CLU_1582872_0_0_2"/>
<reference evidence="2 4" key="1">
    <citation type="journal article" date="2000" name="Proc. Natl. Acad. Sci. U.S.A.">
        <title>Genome sequence of Halobacterium species NRC-1.</title>
        <authorList>
            <person name="Ng W.V."/>
            <person name="Kennedy S.P."/>
            <person name="Mahairas G.G."/>
            <person name="Berquist B."/>
            <person name="Pan M."/>
            <person name="Shukla H.D."/>
            <person name="Lasky S.R."/>
            <person name="Baliga N.S."/>
            <person name="Thorsson V."/>
            <person name="Sbrogna J."/>
            <person name="Swartzell S."/>
            <person name="Weir D."/>
            <person name="Hall J."/>
            <person name="Dahl T.A."/>
            <person name="Welti R."/>
            <person name="Goo Y.A."/>
            <person name="Leithauser B."/>
            <person name="Keller K."/>
            <person name="Cruz R."/>
            <person name="Danson M.J."/>
            <person name="Hough D.W."/>
            <person name="Maddocks D.G."/>
            <person name="Jablonski P.E."/>
            <person name="Krebs M.P."/>
            <person name="Angevine C.M."/>
            <person name="Dale H."/>
            <person name="Isenbarger T.A."/>
            <person name="Peck R.F."/>
            <person name="Pohlschroder M."/>
            <person name="Spudich J.L."/>
            <person name="Jung K.W."/>
            <person name="Alam M."/>
            <person name="Freitas T."/>
            <person name="Hou S."/>
            <person name="Daniels C.J."/>
            <person name="Dennis P.P."/>
            <person name="Omer A.D."/>
            <person name="Ebhardt H."/>
            <person name="Lowe T.M."/>
            <person name="Liang P."/>
            <person name="Riley M."/>
            <person name="Hood L."/>
            <person name="DasSarma S."/>
        </authorList>
    </citation>
    <scope>NUCLEOTIDE SEQUENCE [LARGE SCALE GENOMIC DNA]</scope>
    <source>
        <strain evidence="4">ATCC 700922 / JCM 11081 / NRC-1</strain>
        <strain evidence="2">NRC-1</strain>
        <plasmid evidence="4">Plasmid pNRC200</plasmid>
    </source>
</reference>
<evidence type="ECO:0000313" key="4">
    <source>
        <dbReference type="Proteomes" id="UP000000554"/>
    </source>
</evidence>
<sequence length="168" mass="19000">MGFGGLQPHIGQPPGVPDEGISTQDVPVLKSANPIGSETPRWQAPKTRPKPPVTHYSFLEDTPSSKYHLPPPHTVFEVSSPTNWTVSTITNLPPPPSLRQHRHHRAHSHVPLRRRRPTQAAVEVLPRDLPGRNRFPETVRRGRLRRGWSSCLLRPLHSCRCWRQSQTA</sequence>
<keyword evidence="2" id="KW-0614">Plasmid</keyword>
<evidence type="ECO:0000313" key="2">
    <source>
        <dbReference type="EMBL" id="AAG21026.1"/>
    </source>
</evidence>
<dbReference type="KEGG" id="hal:VNG_6424H"/>
<reference evidence="3" key="2">
    <citation type="journal article" date="2008" name="Genomics">
        <title>Evolution in the laboratory: the genome of Halobacterium salinarum strain R1 compared to that of strain NRC-1.</title>
        <authorList>
            <person name="Pfeiffer F."/>
            <person name="Schuster S.C."/>
            <person name="Broicher A."/>
            <person name="Falb M."/>
            <person name="Palm P."/>
            <person name="Rodewald K."/>
            <person name="Ruepp A."/>
            <person name="Soppa J."/>
            <person name="Tittor J."/>
            <person name="Oesterhelt D."/>
        </authorList>
    </citation>
    <scope>NUCLEOTIDE SEQUENCE</scope>
    <source>
        <strain evidence="3">NRC-1</strain>
        <plasmid evidence="3">pNRC200</plasmid>
    </source>
</reference>
<dbReference type="EMBL" id="BK010831">
    <property type="protein sequence ID" value="DAC79996.1"/>
    <property type="molecule type" value="Genomic_DNA"/>
</dbReference>
<feature type="region of interest" description="Disordered" evidence="1">
    <location>
        <begin position="1"/>
        <end position="51"/>
    </location>
</feature>
<evidence type="ECO:0000256" key="1">
    <source>
        <dbReference type="SAM" id="MobiDB-lite"/>
    </source>
</evidence>
<keyword evidence="4" id="KW-1185">Reference proteome</keyword>
<accession>Q9HHF7</accession>
<reference evidence="3" key="3">
    <citation type="journal article" date="2015" name="Life">
        <title>A manual curation strategy to improve genome annotation: application to a set of haloarchael genomes.</title>
        <authorList>
            <person name="Pfeiffer F."/>
            <person name="Oesterhelt D."/>
        </authorList>
    </citation>
    <scope>NUCLEOTIDE SEQUENCE</scope>
    <source>
        <strain evidence="3">NRC-1</strain>
        <plasmid evidence="3">pNRC200</plasmid>
    </source>
</reference>
<organism evidence="2 4">
    <name type="scientific">Halobacterium salinarum (strain ATCC 700922 / JCM 11081 / NRC-1)</name>
    <name type="common">Halobacterium halobium</name>
    <dbReference type="NCBI Taxonomy" id="64091"/>
    <lineage>
        <taxon>Archaea</taxon>
        <taxon>Methanobacteriati</taxon>
        <taxon>Methanobacteriota</taxon>
        <taxon>Stenosarchaea group</taxon>
        <taxon>Halobacteria</taxon>
        <taxon>Halobacteriales</taxon>
        <taxon>Halobacteriaceae</taxon>
        <taxon>Halobacterium</taxon>
        <taxon>Halobacterium salinarum NRC-34001</taxon>
    </lineage>
</organism>
<reference evidence="3" key="4">
    <citation type="journal article" date="2019" name="Microbiol. Resour. Announc.">
        <title>The genome of the Halobacterium salinarum type strain is closely related to that of the laboratory strains NRC-1 and R1.</title>
        <authorList>
            <person name="Pfeiffer F."/>
            <person name="Marchfelder A."/>
            <person name="Habermann B.H."/>
            <person name="Dyall-Smith M."/>
        </authorList>
    </citation>
    <scope>NUCLEOTIDE SEQUENCE</scope>
    <source>
        <strain evidence="3">NRC-1</strain>
        <plasmid evidence="3">pNRC200</plasmid>
    </source>
</reference>
<name>Q9HHF7_HALSA</name>
<dbReference type="EMBL" id="AE004438">
    <property type="protein sequence ID" value="AAG21026.1"/>
    <property type="molecule type" value="Genomic_DNA"/>
</dbReference>
<proteinExistence type="predicted"/>
<dbReference type="AlphaFoldDB" id="Q9HHF7"/>
<evidence type="ECO:0000313" key="3">
    <source>
        <dbReference type="EMBL" id="DAC79996.1"/>
    </source>
</evidence>
<dbReference type="Proteomes" id="UP000000554">
    <property type="component" value="Plasmid pNRC200"/>
</dbReference>
<protein>
    <submittedName>
        <fullName evidence="3">Spurious ORF</fullName>
    </submittedName>
    <submittedName>
        <fullName evidence="2">Vng6424h</fullName>
    </submittedName>
</protein>
<geneLocation type="plasmid" evidence="2 4">
    <name>pNRC200</name>
</geneLocation>
<gene>
    <name evidence="2" type="ordered locus">VNG_6424H</name>
</gene>